<dbReference type="InterPro" id="IPR002347">
    <property type="entry name" value="SDR_fam"/>
</dbReference>
<dbReference type="Pfam" id="PF00106">
    <property type="entry name" value="adh_short"/>
    <property type="match status" value="1"/>
</dbReference>
<comment type="similarity">
    <text evidence="1 2">Belongs to the short-chain dehydrogenases/reductases (SDR) family.</text>
</comment>
<dbReference type="InterPro" id="IPR050259">
    <property type="entry name" value="SDR"/>
</dbReference>
<evidence type="ECO:0000259" key="3">
    <source>
        <dbReference type="SMART" id="SM00822"/>
    </source>
</evidence>
<dbReference type="PANTHER" id="PTHR42879">
    <property type="entry name" value="3-OXOACYL-(ACYL-CARRIER-PROTEIN) REDUCTASE"/>
    <property type="match status" value="1"/>
</dbReference>
<dbReference type="NCBIfam" id="NF005559">
    <property type="entry name" value="PRK07231.1"/>
    <property type="match status" value="1"/>
</dbReference>
<proteinExistence type="inferred from homology"/>
<dbReference type="SMART" id="SM00822">
    <property type="entry name" value="PKS_KR"/>
    <property type="match status" value="1"/>
</dbReference>
<feature type="domain" description="Ketoreductase" evidence="3">
    <location>
        <begin position="6"/>
        <end position="185"/>
    </location>
</feature>
<name>A0ABU8S0J6_9SPHN</name>
<dbReference type="RefSeq" id="WP_339588778.1">
    <property type="nucleotide sequence ID" value="NZ_JBBHJZ010000004.1"/>
</dbReference>
<keyword evidence="4" id="KW-0560">Oxidoreductase</keyword>
<dbReference type="PRINTS" id="PR00081">
    <property type="entry name" value="GDHRDH"/>
</dbReference>
<dbReference type="PROSITE" id="PS00061">
    <property type="entry name" value="ADH_SHORT"/>
    <property type="match status" value="1"/>
</dbReference>
<keyword evidence="5" id="KW-1185">Reference proteome</keyword>
<evidence type="ECO:0000256" key="1">
    <source>
        <dbReference type="ARBA" id="ARBA00006484"/>
    </source>
</evidence>
<dbReference type="GO" id="GO:0016491">
    <property type="term" value="F:oxidoreductase activity"/>
    <property type="evidence" value="ECO:0007669"/>
    <property type="project" value="UniProtKB-KW"/>
</dbReference>
<dbReference type="NCBIfam" id="NF009466">
    <property type="entry name" value="PRK12826.1-2"/>
    <property type="match status" value="1"/>
</dbReference>
<dbReference type="EC" id="1.1.1.-" evidence="4"/>
<dbReference type="InterPro" id="IPR036291">
    <property type="entry name" value="NAD(P)-bd_dom_sf"/>
</dbReference>
<dbReference type="SUPFAM" id="SSF51735">
    <property type="entry name" value="NAD(P)-binding Rossmann-fold domains"/>
    <property type="match status" value="1"/>
</dbReference>
<sequence>MSLKGKVAVVTGGARGLGHAIALKLAKDGAAVSVWDLNREGAEETTALIRDRGGKAMACGGNSASAVDIAKAVAATRDVLGPIAILVNNAALSPFCKFEDLTEQIWDDLMAINLKGPFLCCQAVLPDMVAAGWGRIVNISSSSAQTGSARQTHYAASKAGIIGFTKSLAMEYATSGITVNNVPPGFVNTEGLQESPVDVEAFAPMTPMKRPGRPENIAAAVAFLASEDADYITGHTLSVNGGRYLN</sequence>
<evidence type="ECO:0000313" key="5">
    <source>
        <dbReference type="Proteomes" id="UP001361239"/>
    </source>
</evidence>
<dbReference type="InterPro" id="IPR020904">
    <property type="entry name" value="Sc_DH/Rdtase_CS"/>
</dbReference>
<accession>A0ABU8S0J6</accession>
<dbReference type="PANTHER" id="PTHR42879:SF2">
    <property type="entry name" value="3-OXOACYL-[ACYL-CARRIER-PROTEIN] REDUCTASE FABG"/>
    <property type="match status" value="1"/>
</dbReference>
<gene>
    <name evidence="4" type="ORF">WG901_19470</name>
</gene>
<evidence type="ECO:0000313" key="4">
    <source>
        <dbReference type="EMBL" id="MEJ5978842.1"/>
    </source>
</evidence>
<dbReference type="EMBL" id="JBBHJZ010000004">
    <property type="protein sequence ID" value="MEJ5978842.1"/>
    <property type="molecule type" value="Genomic_DNA"/>
</dbReference>
<comment type="caution">
    <text evidence="4">The sequence shown here is derived from an EMBL/GenBank/DDBJ whole genome shotgun (WGS) entry which is preliminary data.</text>
</comment>
<dbReference type="InterPro" id="IPR057326">
    <property type="entry name" value="KR_dom"/>
</dbReference>
<dbReference type="Gene3D" id="3.40.50.720">
    <property type="entry name" value="NAD(P)-binding Rossmann-like Domain"/>
    <property type="match status" value="1"/>
</dbReference>
<dbReference type="Proteomes" id="UP001361239">
    <property type="component" value="Unassembled WGS sequence"/>
</dbReference>
<protein>
    <submittedName>
        <fullName evidence="4">3-oxoacyl-ACP reductase family protein</fullName>
        <ecNumber evidence="4">1.1.1.-</ecNumber>
    </submittedName>
</protein>
<evidence type="ECO:0000256" key="2">
    <source>
        <dbReference type="RuleBase" id="RU000363"/>
    </source>
</evidence>
<organism evidence="4 5">
    <name type="scientific">Novosphingobium anseongense</name>
    <dbReference type="NCBI Taxonomy" id="3133436"/>
    <lineage>
        <taxon>Bacteria</taxon>
        <taxon>Pseudomonadati</taxon>
        <taxon>Pseudomonadota</taxon>
        <taxon>Alphaproteobacteria</taxon>
        <taxon>Sphingomonadales</taxon>
        <taxon>Sphingomonadaceae</taxon>
        <taxon>Novosphingobium</taxon>
    </lineage>
</organism>
<reference evidence="4 5" key="1">
    <citation type="submission" date="2024-03" db="EMBL/GenBank/DDBJ databases">
        <authorList>
            <person name="Jo J.-H."/>
        </authorList>
    </citation>
    <scope>NUCLEOTIDE SEQUENCE [LARGE SCALE GENOMIC DNA]</scope>
    <source>
        <strain evidence="4 5">PS1R-30</strain>
    </source>
</reference>
<dbReference type="PRINTS" id="PR00080">
    <property type="entry name" value="SDRFAMILY"/>
</dbReference>